<proteinExistence type="predicted"/>
<dbReference type="EMBL" id="WJPP01000005">
    <property type="protein sequence ID" value="MRH78949.1"/>
    <property type="molecule type" value="Genomic_DNA"/>
</dbReference>
<dbReference type="PANTHER" id="PTHR42208">
    <property type="entry name" value="HEAVY METAL TRANSPORTER-RELATED"/>
    <property type="match status" value="1"/>
</dbReference>
<organism evidence="3 4">
    <name type="scientific">Spiribacter salilacus</name>
    <dbReference type="NCBI Taxonomy" id="2664894"/>
    <lineage>
        <taxon>Bacteria</taxon>
        <taxon>Pseudomonadati</taxon>
        <taxon>Pseudomonadota</taxon>
        <taxon>Gammaproteobacteria</taxon>
        <taxon>Chromatiales</taxon>
        <taxon>Ectothiorhodospiraceae</taxon>
        <taxon>Spiribacter</taxon>
    </lineage>
</organism>
<evidence type="ECO:0000313" key="3">
    <source>
        <dbReference type="EMBL" id="MRH78949.1"/>
    </source>
</evidence>
<dbReference type="RefSeq" id="WP_153720001.1">
    <property type="nucleotide sequence ID" value="NZ_WJPP01000005.1"/>
</dbReference>
<dbReference type="Proteomes" id="UP000433788">
    <property type="component" value="Unassembled WGS sequence"/>
</dbReference>
<dbReference type="InterPro" id="IPR039447">
    <property type="entry name" value="UreH-like_TM_dom"/>
</dbReference>
<dbReference type="PANTHER" id="PTHR42208:SF1">
    <property type="entry name" value="HEAVY METAL TRANSPORTER"/>
    <property type="match status" value="1"/>
</dbReference>
<feature type="transmembrane region" description="Helical" evidence="1">
    <location>
        <begin position="205"/>
        <end position="226"/>
    </location>
</feature>
<dbReference type="AlphaFoldDB" id="A0A6N7QU65"/>
<keyword evidence="1" id="KW-1133">Transmembrane helix</keyword>
<evidence type="ECO:0000313" key="4">
    <source>
        <dbReference type="Proteomes" id="UP000433788"/>
    </source>
</evidence>
<feature type="transmembrane region" description="Helical" evidence="1">
    <location>
        <begin position="171"/>
        <end position="193"/>
    </location>
</feature>
<keyword evidence="1" id="KW-0472">Membrane</keyword>
<feature type="transmembrane region" description="Helical" evidence="1">
    <location>
        <begin position="57"/>
        <end position="78"/>
    </location>
</feature>
<accession>A0A6N7QU65</accession>
<feature type="transmembrane region" description="Helical" evidence="1">
    <location>
        <begin position="84"/>
        <end position="102"/>
    </location>
</feature>
<gene>
    <name evidence="3" type="ORF">GH984_09580</name>
</gene>
<sequence>MNMGTPDPTLIAGLIAGLAGSSHCIGMCGGIAAALGGTAAPGGRGVACVFGYNFGRIASYALIGAIAGLIGAGIGQGLGSAAPLLRLFAAALVIVVGLQLMLDRNLLAPIERVGLRLWQHIAPVAQRFMPVTNPGTAFMLGTLWGWLPCGLVYAMALAAAGTGSPTGGAAFMLAFGVGTVPAMALIGIAGGRLAQFFGHKGFRRVAGLAVLALGIWTAIFPLRALARMWL</sequence>
<feature type="transmembrane region" description="Helical" evidence="1">
    <location>
        <begin position="12"/>
        <end position="36"/>
    </location>
</feature>
<keyword evidence="4" id="KW-1185">Reference proteome</keyword>
<evidence type="ECO:0000256" key="1">
    <source>
        <dbReference type="SAM" id="Phobius"/>
    </source>
</evidence>
<evidence type="ECO:0000259" key="2">
    <source>
        <dbReference type="Pfam" id="PF13386"/>
    </source>
</evidence>
<feature type="transmembrane region" description="Helical" evidence="1">
    <location>
        <begin position="137"/>
        <end position="159"/>
    </location>
</feature>
<dbReference type="Pfam" id="PF13386">
    <property type="entry name" value="DsbD_2"/>
    <property type="match status" value="1"/>
</dbReference>
<feature type="domain" description="Urease accessory protein UreH-like transmembrane" evidence="2">
    <location>
        <begin position="14"/>
        <end position="216"/>
    </location>
</feature>
<keyword evidence="1" id="KW-0812">Transmembrane</keyword>
<comment type="caution">
    <text evidence="3">The sequence shown here is derived from an EMBL/GenBank/DDBJ whole genome shotgun (WGS) entry which is preliminary data.</text>
</comment>
<name>A0A6N7QU65_9GAMM</name>
<reference evidence="3 4" key="1">
    <citation type="submission" date="2019-11" db="EMBL/GenBank/DDBJ databases">
        <authorList>
            <person name="Zhang X.Y."/>
        </authorList>
    </citation>
    <scope>NUCLEOTIDE SEQUENCE [LARGE SCALE GENOMIC DNA]</scope>
    <source>
        <strain evidence="3 4">C176</strain>
    </source>
</reference>
<protein>
    <submittedName>
        <fullName evidence="3">Sulfite exporter TauE/SafE family protein</fullName>
    </submittedName>
</protein>